<sequence length="353" mass="36703">GESTATEAKPIAVPAPIEPVDSGQGGDEPPVAPQPEAPTTTAAFVVDSWPEIGQPLASTPAVTAATTVGDASRIFGNLDESFRVPDTPFDVTAFEPFNADAGRSASPRVAAAGDLDMAFSIPSRPPKTAQAAVFTGLSQKDSVFGATDAFLVRSGTNIKQSPQLDRIGGSTGGGHRRSVSVDTADRSPSISELKISDSKSGTKEQDSEDESDDDNDSVAADQAFKVKFSIRDRAIRDNPDESKAALSRVTTMLRAAPTAQRRNRRDVRTMYVPSALPVTEESFGQSGAAAVDDDDQPLTPLPQRVGAPSGTTQAGSLVNDAFGGPVLSQTPLPQRNDADNIADPALAAAEDDS</sequence>
<dbReference type="Proteomes" id="UP001140066">
    <property type="component" value="Unassembled WGS sequence"/>
</dbReference>
<gene>
    <name evidence="1" type="ORF">GGI18_006155</name>
</gene>
<feature type="non-terminal residue" evidence="1">
    <location>
        <position position="353"/>
    </location>
</feature>
<reference evidence="1" key="1">
    <citation type="submission" date="2022-07" db="EMBL/GenBank/DDBJ databases">
        <title>Phylogenomic reconstructions and comparative analyses of Kickxellomycotina fungi.</title>
        <authorList>
            <person name="Reynolds N.K."/>
            <person name="Stajich J.E."/>
            <person name="Barry K."/>
            <person name="Grigoriev I.V."/>
            <person name="Crous P."/>
            <person name="Smith M.E."/>
        </authorList>
    </citation>
    <scope>NUCLEOTIDE SEQUENCE</scope>
    <source>
        <strain evidence="1">BCRC 34191</strain>
    </source>
</reference>
<dbReference type="EMBL" id="JANBUK010003892">
    <property type="protein sequence ID" value="KAJ2765737.1"/>
    <property type="molecule type" value="Genomic_DNA"/>
</dbReference>
<keyword evidence="2" id="KW-1185">Reference proteome</keyword>
<accession>A0ACC1JRG6</accession>
<proteinExistence type="predicted"/>
<organism evidence="1 2">
    <name type="scientific">Coemansia linderi</name>
    <dbReference type="NCBI Taxonomy" id="2663919"/>
    <lineage>
        <taxon>Eukaryota</taxon>
        <taxon>Fungi</taxon>
        <taxon>Fungi incertae sedis</taxon>
        <taxon>Zoopagomycota</taxon>
        <taxon>Kickxellomycotina</taxon>
        <taxon>Kickxellomycetes</taxon>
        <taxon>Kickxellales</taxon>
        <taxon>Kickxellaceae</taxon>
        <taxon>Coemansia</taxon>
    </lineage>
</organism>
<feature type="non-terminal residue" evidence="1">
    <location>
        <position position="1"/>
    </location>
</feature>
<name>A0ACC1JRG6_9FUNG</name>
<comment type="caution">
    <text evidence="1">The sequence shown here is derived from an EMBL/GenBank/DDBJ whole genome shotgun (WGS) entry which is preliminary data.</text>
</comment>
<evidence type="ECO:0000313" key="1">
    <source>
        <dbReference type="EMBL" id="KAJ2765737.1"/>
    </source>
</evidence>
<protein>
    <submittedName>
        <fullName evidence="1">Uncharacterized protein</fullName>
    </submittedName>
</protein>
<evidence type="ECO:0000313" key="2">
    <source>
        <dbReference type="Proteomes" id="UP001140066"/>
    </source>
</evidence>